<sequence>MREAINEAKKSSIKGASVKYGIPYSTLQRRVKTGSSIKKLGRFTPIFTEAEELELVQHLKDLDALFYGLTKTEFLQLVDGIAVNSQPSAVRSSPGTQPAAVIQKVLAEQTTAEPAVNQHTESLPPMAAESQELNVAYEIRCFREELSAMRVELRLFRDEMASLKADVGSCGERFDNKNQKCHYVRMSNRKAYKNRKAHKSREYDKQKIYNKSLFLTI</sequence>
<feature type="domain" description="HTH psq-type" evidence="1">
    <location>
        <begin position="12"/>
        <end position="35"/>
    </location>
</feature>
<dbReference type="AlphaFoldDB" id="A0AAD7YVY5"/>
<proteinExistence type="predicted"/>
<keyword evidence="3" id="KW-1185">Reference proteome</keyword>
<dbReference type="Pfam" id="PF05225">
    <property type="entry name" value="HTH_psq"/>
    <property type="match status" value="1"/>
</dbReference>
<dbReference type="EMBL" id="JARGEI010000007">
    <property type="protein sequence ID" value="KAJ8728542.1"/>
    <property type="molecule type" value="Genomic_DNA"/>
</dbReference>
<gene>
    <name evidence="2" type="ORF">PYW07_006238</name>
</gene>
<dbReference type="GO" id="GO:0003677">
    <property type="term" value="F:DNA binding"/>
    <property type="evidence" value="ECO:0007669"/>
    <property type="project" value="InterPro"/>
</dbReference>
<evidence type="ECO:0000259" key="1">
    <source>
        <dbReference type="Pfam" id="PF05225"/>
    </source>
</evidence>
<accession>A0AAD7YVY5</accession>
<dbReference type="InterPro" id="IPR007889">
    <property type="entry name" value="HTH_Psq"/>
</dbReference>
<protein>
    <recommendedName>
        <fullName evidence="1">HTH psq-type domain-containing protein</fullName>
    </recommendedName>
</protein>
<organism evidence="2 3">
    <name type="scientific">Mythimna separata</name>
    <name type="common">Oriental armyworm</name>
    <name type="synonym">Pseudaletia separata</name>
    <dbReference type="NCBI Taxonomy" id="271217"/>
    <lineage>
        <taxon>Eukaryota</taxon>
        <taxon>Metazoa</taxon>
        <taxon>Ecdysozoa</taxon>
        <taxon>Arthropoda</taxon>
        <taxon>Hexapoda</taxon>
        <taxon>Insecta</taxon>
        <taxon>Pterygota</taxon>
        <taxon>Neoptera</taxon>
        <taxon>Endopterygota</taxon>
        <taxon>Lepidoptera</taxon>
        <taxon>Glossata</taxon>
        <taxon>Ditrysia</taxon>
        <taxon>Noctuoidea</taxon>
        <taxon>Noctuidae</taxon>
        <taxon>Noctuinae</taxon>
        <taxon>Hadenini</taxon>
        <taxon>Mythimna</taxon>
    </lineage>
</organism>
<evidence type="ECO:0000313" key="2">
    <source>
        <dbReference type="EMBL" id="KAJ8728542.1"/>
    </source>
</evidence>
<dbReference type="Gene3D" id="1.10.10.60">
    <property type="entry name" value="Homeodomain-like"/>
    <property type="match status" value="1"/>
</dbReference>
<comment type="caution">
    <text evidence="2">The sequence shown here is derived from an EMBL/GenBank/DDBJ whole genome shotgun (WGS) entry which is preliminary data.</text>
</comment>
<evidence type="ECO:0000313" key="3">
    <source>
        <dbReference type="Proteomes" id="UP001231518"/>
    </source>
</evidence>
<dbReference type="Proteomes" id="UP001231518">
    <property type="component" value="Chromosome 19"/>
</dbReference>
<reference evidence="2" key="1">
    <citation type="submission" date="2023-03" db="EMBL/GenBank/DDBJ databases">
        <title>Chromosome-level genomes of two armyworms, Mythimna separata and Mythimna loreyi, provide insights into the biosynthesis and reception of sex pheromones.</title>
        <authorList>
            <person name="Zhao H."/>
        </authorList>
    </citation>
    <scope>NUCLEOTIDE SEQUENCE</scope>
    <source>
        <strain evidence="2">BeijingLab</strain>
        <tissue evidence="2">Pupa</tissue>
    </source>
</reference>
<name>A0AAD7YVY5_MYTSE</name>